<dbReference type="EMBL" id="CYKH01001647">
    <property type="protein sequence ID" value="CUG88514.1"/>
    <property type="molecule type" value="Genomic_DNA"/>
</dbReference>
<keyword evidence="3" id="KW-1185">Reference proteome</keyword>
<evidence type="ECO:0000259" key="1">
    <source>
        <dbReference type="Pfam" id="PF22691"/>
    </source>
</evidence>
<feature type="domain" description="Thiolase C-terminal" evidence="1">
    <location>
        <begin position="227"/>
        <end position="361"/>
    </location>
</feature>
<accession>A0A0S4JDZ8</accession>
<proteinExistence type="predicted"/>
<evidence type="ECO:0000313" key="2">
    <source>
        <dbReference type="EMBL" id="CUG88514.1"/>
    </source>
</evidence>
<dbReference type="PANTHER" id="PTHR42870">
    <property type="entry name" value="ACETYL-COA C-ACETYLTRANSFERASE"/>
    <property type="match status" value="1"/>
</dbReference>
<organism evidence="2 3">
    <name type="scientific">Bodo saltans</name>
    <name type="common">Flagellated protozoan</name>
    <dbReference type="NCBI Taxonomy" id="75058"/>
    <lineage>
        <taxon>Eukaryota</taxon>
        <taxon>Discoba</taxon>
        <taxon>Euglenozoa</taxon>
        <taxon>Kinetoplastea</taxon>
        <taxon>Metakinetoplastina</taxon>
        <taxon>Eubodonida</taxon>
        <taxon>Bodonidae</taxon>
        <taxon>Bodo</taxon>
    </lineage>
</organism>
<name>A0A0S4JDZ8_BODSA</name>
<dbReference type="OMA" id="CFGAPWE"/>
<dbReference type="AlphaFoldDB" id="A0A0S4JDZ8"/>
<dbReference type="VEuPathDB" id="TriTrypDB:BSAL_15790"/>
<dbReference type="InterPro" id="IPR055140">
    <property type="entry name" value="Thiolase_C_2"/>
</dbReference>
<dbReference type="InterPro" id="IPR016039">
    <property type="entry name" value="Thiolase-like"/>
</dbReference>
<dbReference type="PANTHER" id="PTHR42870:SF2">
    <property type="entry name" value="LIPID-TRANSFER PROTEIN, PUTATIVE-RELATED"/>
    <property type="match status" value="1"/>
</dbReference>
<protein>
    <submittedName>
        <fullName evidence="2">Non-specific lipid transfer protein, putative</fullName>
    </submittedName>
</protein>
<dbReference type="Gene3D" id="3.40.47.10">
    <property type="match status" value="1"/>
</dbReference>
<gene>
    <name evidence="2" type="ORF">BSAL_15790</name>
</gene>
<dbReference type="Proteomes" id="UP000051952">
    <property type="component" value="Unassembled WGS sequence"/>
</dbReference>
<dbReference type="SUPFAM" id="SSF53901">
    <property type="entry name" value="Thiolase-like"/>
    <property type="match status" value="2"/>
</dbReference>
<dbReference type="Pfam" id="PF22691">
    <property type="entry name" value="Thiolase_C_1"/>
    <property type="match status" value="1"/>
</dbReference>
<reference evidence="3" key="1">
    <citation type="submission" date="2015-09" db="EMBL/GenBank/DDBJ databases">
        <authorList>
            <consortium name="Pathogen Informatics"/>
        </authorList>
    </citation>
    <scope>NUCLEOTIDE SEQUENCE [LARGE SCALE GENOMIC DNA]</scope>
    <source>
        <strain evidence="3">Lake Konstanz</strain>
    </source>
</reference>
<evidence type="ECO:0000313" key="3">
    <source>
        <dbReference type="Proteomes" id="UP000051952"/>
    </source>
</evidence>
<sequence length="365" mass="39126">MELGDLQGLVAVPSLSDPHFMQAHYLATVSGLNRINKRLVVRTIDTGGAGPISGIATATNMIRSEWAETVAIIASDSVLSLNSREFANRADGSVEGADLPTPRIPHGYDMYAQWHMKTYGLTREQLAMVPVLMSAMASRHPGALCRTPYTLDEVLGARKVAPVTSLLECARRADGAVALIVSSERHYKRTFGRKLDHTSPVVVGVGEASGPLYPPANPADISPADFSCERAAKFAYRSAQLGPKDINFFGLYDCFPICFIRALEAVGICGEGEGGKYVEAAYNDMIRNGGKLDVQRFPINTHGGLQCFGAPWEVPAMYNVVEAVAQLAGAACERQIFPKPKRALVYGNGGIFSASSVAILGDGVY</sequence>
<dbReference type="CDD" id="cd00829">
    <property type="entry name" value="SCP-x_thiolase"/>
    <property type="match status" value="1"/>
</dbReference>
<dbReference type="OrthoDB" id="542135at2759"/>
<dbReference type="GO" id="GO:0016746">
    <property type="term" value="F:acyltransferase activity"/>
    <property type="evidence" value="ECO:0007669"/>
    <property type="project" value="InterPro"/>
</dbReference>